<dbReference type="Gene3D" id="3.40.50.11310">
    <property type="entry name" value="Bacterial phosphonate metabolism protein PhnH"/>
    <property type="match status" value="1"/>
</dbReference>
<accession>A0A1I3GA79</accession>
<keyword evidence="2" id="KW-1185">Reference proteome</keyword>
<dbReference type="NCBIfam" id="TIGR03292">
    <property type="entry name" value="PhnH_redo"/>
    <property type="match status" value="1"/>
</dbReference>
<organism evidence="1 2">
    <name type="scientific">Albimonas pacifica</name>
    <dbReference type="NCBI Taxonomy" id="1114924"/>
    <lineage>
        <taxon>Bacteria</taxon>
        <taxon>Pseudomonadati</taxon>
        <taxon>Pseudomonadota</taxon>
        <taxon>Alphaproteobacteria</taxon>
        <taxon>Rhodobacterales</taxon>
        <taxon>Paracoccaceae</taxon>
        <taxon>Albimonas</taxon>
    </lineage>
</organism>
<dbReference type="OrthoDB" id="9814509at2"/>
<dbReference type="Pfam" id="PF05845">
    <property type="entry name" value="PhnH"/>
    <property type="match status" value="1"/>
</dbReference>
<dbReference type="GO" id="GO:0019634">
    <property type="term" value="P:organic phosphonate metabolic process"/>
    <property type="evidence" value="ECO:0007669"/>
    <property type="project" value="InterPro"/>
</dbReference>
<evidence type="ECO:0000313" key="1">
    <source>
        <dbReference type="EMBL" id="SFI20408.1"/>
    </source>
</evidence>
<dbReference type="AlphaFoldDB" id="A0A1I3GA79"/>
<name>A0A1I3GA79_9RHOB</name>
<dbReference type="InterPro" id="IPR038058">
    <property type="entry name" value="PhnH-like_sp"/>
</dbReference>
<sequence>MTAFAAEALDGAFADAPAEASRAFRAALDAMSRPGTLQHAGGARPPAPLPPAAGALALTLVDAETPVWLAPELRAGPVEAWLRFHCNAPLNAAPEAAAFAFGSPASLLAELDRFAIGTPEYPDRSTTLVVLLDAFEGAEAELTGPGIRGTARLALGSSRAEILALAAPNRALFPQGRDLFLAAEGRLAALPRSTRLREV</sequence>
<dbReference type="SUPFAM" id="SSF159709">
    <property type="entry name" value="PhnH-like"/>
    <property type="match status" value="1"/>
</dbReference>
<dbReference type="STRING" id="1114924.SAMN05216258_10551"/>
<protein>
    <submittedName>
        <fullName evidence="1">Alpha-D-ribose 1-methylphosphonate 5-triphosphate synthase subunit PhnH</fullName>
    </submittedName>
</protein>
<dbReference type="EMBL" id="FOQH01000005">
    <property type="protein sequence ID" value="SFI20408.1"/>
    <property type="molecule type" value="Genomic_DNA"/>
</dbReference>
<proteinExistence type="predicted"/>
<dbReference type="PIRSF" id="PIRSF020680">
    <property type="entry name" value="PhnH"/>
    <property type="match status" value="1"/>
</dbReference>
<dbReference type="RefSeq" id="WP_092859906.1">
    <property type="nucleotide sequence ID" value="NZ_FOQH01000005.1"/>
</dbReference>
<dbReference type="InterPro" id="IPR008772">
    <property type="entry name" value="Phosphonate_metab_PhnH"/>
</dbReference>
<reference evidence="1 2" key="1">
    <citation type="submission" date="2016-10" db="EMBL/GenBank/DDBJ databases">
        <authorList>
            <person name="de Groot N.N."/>
        </authorList>
    </citation>
    <scope>NUCLEOTIDE SEQUENCE [LARGE SCALE GENOMIC DNA]</scope>
    <source>
        <strain evidence="1 2">CGMCC 1.11030</strain>
    </source>
</reference>
<gene>
    <name evidence="1" type="ORF">SAMN05216258_10551</name>
</gene>
<evidence type="ECO:0000313" key="2">
    <source>
        <dbReference type="Proteomes" id="UP000199377"/>
    </source>
</evidence>
<dbReference type="Proteomes" id="UP000199377">
    <property type="component" value="Unassembled WGS sequence"/>
</dbReference>